<dbReference type="PANTHER" id="PTHR30188:SF3">
    <property type="entry name" value="ABC TRANSPORTER PERMEASE"/>
    <property type="match status" value="1"/>
</dbReference>
<keyword evidence="3" id="KW-1185">Reference proteome</keyword>
<dbReference type="GO" id="GO:0043190">
    <property type="term" value="C:ATP-binding cassette (ABC) transporter complex"/>
    <property type="evidence" value="ECO:0007669"/>
    <property type="project" value="InterPro"/>
</dbReference>
<feature type="transmembrane region" description="Helical" evidence="1">
    <location>
        <begin position="175"/>
        <end position="196"/>
    </location>
</feature>
<name>A0A5R9JGA0_9PROT</name>
<sequence length="346" mass="35531">MLPEHGTGADRATPASIGFDATRLGRWDSALIDFLWQLRRLAAGRGIGFDESGLPDASRRLLSLLDDSRPAPLPPRRGPGLLARLGGATTTALTGALNNTGELSSLLGGLTLRAGAASLGRARMRGIDLLDNLYDAGPSALLIITVVNVLVGAILAFVGVVQLRRLAADSFVANLVGLALVREMVPVMTAIIMAGRTGGAYAARIATMQGNEELDALAATGIPATDYIVLPAVLSLTAMMPVLYLYGCVVGIAGGFVVAIAMLDITPLAYIQQTRMSLPVGEFGFGLLKSFAFGLMIAVTSCRIGMKAGRSAADVGSAATSAVVVGIVGTIALDAVFAVVANAVGR</sequence>
<dbReference type="EMBL" id="VCDI01000001">
    <property type="protein sequence ID" value="TLU74701.1"/>
    <property type="molecule type" value="Genomic_DNA"/>
</dbReference>
<feature type="transmembrane region" description="Helical" evidence="1">
    <location>
        <begin position="243"/>
        <end position="263"/>
    </location>
</feature>
<dbReference type="OrthoDB" id="9806241at2"/>
<organism evidence="2 3">
    <name type="scientific">Lichenicoccus roseus</name>
    <dbReference type="NCBI Taxonomy" id="2683649"/>
    <lineage>
        <taxon>Bacteria</taxon>
        <taxon>Pseudomonadati</taxon>
        <taxon>Pseudomonadota</taxon>
        <taxon>Alphaproteobacteria</taxon>
        <taxon>Acetobacterales</taxon>
        <taxon>Acetobacteraceae</taxon>
        <taxon>Lichenicoccus</taxon>
    </lineage>
</organism>
<feature type="transmembrane region" description="Helical" evidence="1">
    <location>
        <begin position="318"/>
        <end position="344"/>
    </location>
</feature>
<dbReference type="PANTHER" id="PTHR30188">
    <property type="entry name" value="ABC TRANSPORTER PERMEASE PROTEIN-RELATED"/>
    <property type="match status" value="1"/>
</dbReference>
<gene>
    <name evidence="2" type="ORF">FE263_04660</name>
</gene>
<accession>A0A5R9JGA0</accession>
<keyword evidence="1" id="KW-0472">Membrane</keyword>
<feature type="transmembrane region" description="Helical" evidence="1">
    <location>
        <begin position="140"/>
        <end position="163"/>
    </location>
</feature>
<reference evidence="2 3" key="1">
    <citation type="submission" date="2019-05" db="EMBL/GenBank/DDBJ databases">
        <authorList>
            <person name="Pankratov T."/>
            <person name="Grouzdev D."/>
        </authorList>
    </citation>
    <scope>NUCLEOTIDE SEQUENCE [LARGE SCALE GENOMIC DNA]</scope>
    <source>
        <strain evidence="2 3">KEBCLARHB70R</strain>
    </source>
</reference>
<dbReference type="AlphaFoldDB" id="A0A5R9JGA0"/>
<dbReference type="GO" id="GO:0005548">
    <property type="term" value="F:phospholipid transporter activity"/>
    <property type="evidence" value="ECO:0007669"/>
    <property type="project" value="TreeGrafter"/>
</dbReference>
<proteinExistence type="predicted"/>
<comment type="caution">
    <text evidence="2">The sequence shown here is derived from an EMBL/GenBank/DDBJ whole genome shotgun (WGS) entry which is preliminary data.</text>
</comment>
<keyword evidence="1" id="KW-1133">Transmembrane helix</keyword>
<evidence type="ECO:0000313" key="2">
    <source>
        <dbReference type="EMBL" id="TLU74701.1"/>
    </source>
</evidence>
<dbReference type="InterPro" id="IPR030802">
    <property type="entry name" value="Permease_MalE"/>
</dbReference>
<keyword evidence="1" id="KW-0812">Transmembrane</keyword>
<feature type="transmembrane region" description="Helical" evidence="1">
    <location>
        <begin position="216"/>
        <end position="236"/>
    </location>
</feature>
<evidence type="ECO:0000313" key="3">
    <source>
        <dbReference type="Proteomes" id="UP000305654"/>
    </source>
</evidence>
<dbReference type="Pfam" id="PF02405">
    <property type="entry name" value="MlaE"/>
    <property type="match status" value="1"/>
</dbReference>
<protein>
    <submittedName>
        <fullName evidence="2">ABC transporter permease</fullName>
    </submittedName>
</protein>
<feature type="transmembrane region" description="Helical" evidence="1">
    <location>
        <begin position="283"/>
        <end position="306"/>
    </location>
</feature>
<evidence type="ECO:0000256" key="1">
    <source>
        <dbReference type="SAM" id="Phobius"/>
    </source>
</evidence>
<dbReference type="Proteomes" id="UP000305654">
    <property type="component" value="Unassembled WGS sequence"/>
</dbReference>